<evidence type="ECO:0000313" key="1">
    <source>
        <dbReference type="EMBL" id="MBW0538535.1"/>
    </source>
</evidence>
<sequence>MTLCLCTCSSCSQYKIITTNGNIQNGLLVDRSTRNRHWKNSSNEAPETNILRLFPNIYLKKEDQSIMKEKEDVTEDGSDVGEASMTEPEILGMFFLIINNIKPIELL</sequence>
<dbReference type="Proteomes" id="UP000765509">
    <property type="component" value="Unassembled WGS sequence"/>
</dbReference>
<evidence type="ECO:0000313" key="2">
    <source>
        <dbReference type="Proteomes" id="UP000765509"/>
    </source>
</evidence>
<keyword evidence="2" id="KW-1185">Reference proteome</keyword>
<dbReference type="EMBL" id="AVOT02043111">
    <property type="protein sequence ID" value="MBW0538535.1"/>
    <property type="molecule type" value="Genomic_DNA"/>
</dbReference>
<proteinExistence type="predicted"/>
<comment type="caution">
    <text evidence="1">The sequence shown here is derived from an EMBL/GenBank/DDBJ whole genome shotgun (WGS) entry which is preliminary data.</text>
</comment>
<protein>
    <submittedName>
        <fullName evidence="1">Uncharacterized protein</fullName>
    </submittedName>
</protein>
<accession>A0A9Q3FJE6</accession>
<organism evidence="1 2">
    <name type="scientific">Austropuccinia psidii MF-1</name>
    <dbReference type="NCBI Taxonomy" id="1389203"/>
    <lineage>
        <taxon>Eukaryota</taxon>
        <taxon>Fungi</taxon>
        <taxon>Dikarya</taxon>
        <taxon>Basidiomycota</taxon>
        <taxon>Pucciniomycotina</taxon>
        <taxon>Pucciniomycetes</taxon>
        <taxon>Pucciniales</taxon>
        <taxon>Sphaerophragmiaceae</taxon>
        <taxon>Austropuccinia</taxon>
    </lineage>
</organism>
<gene>
    <name evidence="1" type="ORF">O181_078250</name>
</gene>
<reference evidence="1" key="1">
    <citation type="submission" date="2021-03" db="EMBL/GenBank/DDBJ databases">
        <title>Draft genome sequence of rust myrtle Austropuccinia psidii MF-1, a brazilian biotype.</title>
        <authorList>
            <person name="Quecine M.C."/>
            <person name="Pachon D.M.R."/>
            <person name="Bonatelli M.L."/>
            <person name="Correr F.H."/>
            <person name="Franceschini L.M."/>
            <person name="Leite T.F."/>
            <person name="Margarido G.R.A."/>
            <person name="Almeida C.A."/>
            <person name="Ferrarezi J.A."/>
            <person name="Labate C.A."/>
        </authorList>
    </citation>
    <scope>NUCLEOTIDE SEQUENCE</scope>
    <source>
        <strain evidence="1">MF-1</strain>
    </source>
</reference>
<dbReference type="AlphaFoldDB" id="A0A9Q3FJE6"/>
<name>A0A9Q3FJE6_9BASI</name>